<name>A0A1J9R631_9EURO</name>
<dbReference type="Proteomes" id="UP000242791">
    <property type="component" value="Unassembled WGS sequence"/>
</dbReference>
<evidence type="ECO:0000313" key="2">
    <source>
        <dbReference type="Proteomes" id="UP000242791"/>
    </source>
</evidence>
<evidence type="ECO:0000313" key="1">
    <source>
        <dbReference type="EMBL" id="OJD27811.1"/>
    </source>
</evidence>
<dbReference type="AlphaFoldDB" id="A0A1J9R631"/>
<protein>
    <submittedName>
        <fullName evidence="1">Uncharacterized protein</fullName>
    </submittedName>
</protein>
<dbReference type="VEuPathDB" id="FungiDB:ACJ73_00783"/>
<dbReference type="EMBL" id="LGTZ01000061">
    <property type="protein sequence ID" value="OJD27811.1"/>
    <property type="molecule type" value="Genomic_DNA"/>
</dbReference>
<organism evidence="1 2">
    <name type="scientific">Blastomyces percursus</name>
    <dbReference type="NCBI Taxonomy" id="1658174"/>
    <lineage>
        <taxon>Eukaryota</taxon>
        <taxon>Fungi</taxon>
        <taxon>Dikarya</taxon>
        <taxon>Ascomycota</taxon>
        <taxon>Pezizomycotina</taxon>
        <taxon>Eurotiomycetes</taxon>
        <taxon>Eurotiomycetidae</taxon>
        <taxon>Onygenales</taxon>
        <taxon>Ajellomycetaceae</taxon>
        <taxon>Blastomyces</taxon>
    </lineage>
</organism>
<keyword evidence="2" id="KW-1185">Reference proteome</keyword>
<accession>A0A1J9R631</accession>
<comment type="caution">
    <text evidence="1">The sequence shown here is derived from an EMBL/GenBank/DDBJ whole genome shotgun (WGS) entry which is preliminary data.</text>
</comment>
<sequence length="172" mass="19058">MLQQKKWFGLGWGLQCHGQLGRLFEAVGEFRANQCKSLYGGGMAHNFKRAMQAVIGLLCKEDFWQAWFANKSTRSSGSQNRGLGDLAAPRSHSEAFIPGLVDSWIDTALQALAGDVGDLQQPVNEGKCLKMLFMIAIVRIILHILHNSSSTMVNVQSIRQWRGKNIQGSGNR</sequence>
<reference evidence="1 2" key="1">
    <citation type="submission" date="2015-08" db="EMBL/GenBank/DDBJ databases">
        <title>Emmonsia species relationships and genome sequence.</title>
        <authorList>
            <person name="Cuomo C.A."/>
            <person name="Schwartz I.S."/>
            <person name="Kenyon C."/>
            <person name="De Hoog G.S."/>
            <person name="Govender N.P."/>
            <person name="Botha A."/>
            <person name="Moreno L."/>
            <person name="De Vries M."/>
            <person name="Munoz J.F."/>
            <person name="Stielow J.B."/>
        </authorList>
    </citation>
    <scope>NUCLEOTIDE SEQUENCE [LARGE SCALE GENOMIC DNA]</scope>
    <source>
        <strain evidence="1 2">EI222</strain>
    </source>
</reference>
<gene>
    <name evidence="1" type="ORF">ACJ73_00783</name>
</gene>
<proteinExistence type="predicted"/>